<sequence length="372" mass="42987">MILAGLWIGPTKPDPELFLSVFRKDLKKLFKEIELQTHSGTDSVLNPELRTTAETELHAEQALEKKEPVFGINGPSYLRLIMLNYMISMTIDIMHAVYLGITKKVMKIWFDPSLRTHPAPLSSYIDFINARKRQLKLPSYIPRIPRDVSDYNYFEASGDKTFLLVYSPIILDGIMEKKYLEHHLLLVHGISLLNKSCVTGEDIAETEKLLTEYDLRFEFLYGKKYRTCNLHLLQHSPENVEKFGLGWNLNCFALEHLNGELKSYVHGSKNPELQIHSAVVLFMIFEDLKTQVLRPDSEIAKFCEKISKSGTHRRKTKHLIGYVYSLGKLKRVTEPPQNILANKLHIFQRALKGSTYLETWPYARKKEQTLHA</sequence>
<evidence type="ECO:0000313" key="1">
    <source>
        <dbReference type="EMBL" id="KAJ8666566.1"/>
    </source>
</evidence>
<gene>
    <name evidence="1" type="ORF">QAD02_008228</name>
</gene>
<dbReference type="Proteomes" id="UP001239111">
    <property type="component" value="Chromosome 4"/>
</dbReference>
<protein>
    <submittedName>
        <fullName evidence="1">Uncharacterized protein</fullName>
    </submittedName>
</protein>
<comment type="caution">
    <text evidence="1">The sequence shown here is derived from an EMBL/GenBank/DDBJ whole genome shotgun (WGS) entry which is preliminary data.</text>
</comment>
<name>A0ACC2N7C8_9HYME</name>
<accession>A0ACC2N7C8</accession>
<organism evidence="1 2">
    <name type="scientific">Eretmocerus hayati</name>
    <dbReference type="NCBI Taxonomy" id="131215"/>
    <lineage>
        <taxon>Eukaryota</taxon>
        <taxon>Metazoa</taxon>
        <taxon>Ecdysozoa</taxon>
        <taxon>Arthropoda</taxon>
        <taxon>Hexapoda</taxon>
        <taxon>Insecta</taxon>
        <taxon>Pterygota</taxon>
        <taxon>Neoptera</taxon>
        <taxon>Endopterygota</taxon>
        <taxon>Hymenoptera</taxon>
        <taxon>Apocrita</taxon>
        <taxon>Proctotrupomorpha</taxon>
        <taxon>Chalcidoidea</taxon>
        <taxon>Aphelinidae</taxon>
        <taxon>Aphelininae</taxon>
        <taxon>Eretmocerus</taxon>
    </lineage>
</organism>
<keyword evidence="2" id="KW-1185">Reference proteome</keyword>
<evidence type="ECO:0000313" key="2">
    <source>
        <dbReference type="Proteomes" id="UP001239111"/>
    </source>
</evidence>
<proteinExistence type="predicted"/>
<reference evidence="1" key="1">
    <citation type="submission" date="2023-04" db="EMBL/GenBank/DDBJ databases">
        <title>A chromosome-level genome assembly of the parasitoid wasp Eretmocerus hayati.</title>
        <authorList>
            <person name="Zhong Y."/>
            <person name="Liu S."/>
            <person name="Liu Y."/>
        </authorList>
    </citation>
    <scope>NUCLEOTIDE SEQUENCE</scope>
    <source>
        <strain evidence="1">ZJU_SS_LIU_2023</strain>
    </source>
</reference>
<dbReference type="EMBL" id="CM056744">
    <property type="protein sequence ID" value="KAJ8666566.1"/>
    <property type="molecule type" value="Genomic_DNA"/>
</dbReference>